<organism evidence="3">
    <name type="scientific">Gongylonema pulchrum</name>
    <dbReference type="NCBI Taxonomy" id="637853"/>
    <lineage>
        <taxon>Eukaryota</taxon>
        <taxon>Metazoa</taxon>
        <taxon>Ecdysozoa</taxon>
        <taxon>Nematoda</taxon>
        <taxon>Chromadorea</taxon>
        <taxon>Rhabditida</taxon>
        <taxon>Spirurina</taxon>
        <taxon>Spiruromorpha</taxon>
        <taxon>Spiruroidea</taxon>
        <taxon>Gongylonematidae</taxon>
        <taxon>Gongylonema</taxon>
    </lineage>
</organism>
<reference evidence="1 2" key="2">
    <citation type="submission" date="2018-11" db="EMBL/GenBank/DDBJ databases">
        <authorList>
            <consortium name="Pathogen Informatics"/>
        </authorList>
    </citation>
    <scope>NUCLEOTIDE SEQUENCE [LARGE SCALE GENOMIC DNA]</scope>
</reference>
<proteinExistence type="predicted"/>
<gene>
    <name evidence="1" type="ORF">GPUH_LOCUS25704</name>
</gene>
<name>A0A183EXL4_9BILA</name>
<dbReference type="WBParaSite" id="GPUH_0002573501-mRNA-1">
    <property type="protein sequence ID" value="GPUH_0002573501-mRNA-1"/>
    <property type="gene ID" value="GPUH_0002573501"/>
</dbReference>
<accession>A0A183EXL4</accession>
<keyword evidence="2" id="KW-1185">Reference proteome</keyword>
<evidence type="ECO:0000313" key="1">
    <source>
        <dbReference type="EMBL" id="VDN44551.1"/>
    </source>
</evidence>
<dbReference type="AlphaFoldDB" id="A0A183EXL4"/>
<dbReference type="EMBL" id="UYRT01106452">
    <property type="protein sequence ID" value="VDN44551.1"/>
    <property type="molecule type" value="Genomic_DNA"/>
</dbReference>
<evidence type="ECO:0000313" key="3">
    <source>
        <dbReference type="WBParaSite" id="GPUH_0002573501-mRNA-1"/>
    </source>
</evidence>
<sequence>MVPVREIRRYRIVRARIVIQHLAIHPAPNPETTTGIAAIQPFRVRIVAADHSILPVRHSRSEHWKFHAFHYWGSDISVIFWNGKNSSHLCED</sequence>
<evidence type="ECO:0000313" key="2">
    <source>
        <dbReference type="Proteomes" id="UP000271098"/>
    </source>
</evidence>
<protein>
    <submittedName>
        <fullName evidence="1 3">Uncharacterized protein</fullName>
    </submittedName>
</protein>
<reference evidence="3" key="1">
    <citation type="submission" date="2016-06" db="UniProtKB">
        <authorList>
            <consortium name="WormBaseParasite"/>
        </authorList>
    </citation>
    <scope>IDENTIFICATION</scope>
</reference>
<dbReference type="Proteomes" id="UP000271098">
    <property type="component" value="Unassembled WGS sequence"/>
</dbReference>